<evidence type="ECO:0000313" key="3">
    <source>
        <dbReference type="Proteomes" id="UP001501495"/>
    </source>
</evidence>
<dbReference type="Proteomes" id="UP001501495">
    <property type="component" value="Unassembled WGS sequence"/>
</dbReference>
<feature type="compositionally biased region" description="Low complexity" evidence="1">
    <location>
        <begin position="165"/>
        <end position="174"/>
    </location>
</feature>
<comment type="caution">
    <text evidence="2">The sequence shown here is derived from an EMBL/GenBank/DDBJ whole genome shotgun (WGS) entry which is preliminary data.</text>
</comment>
<reference evidence="3" key="1">
    <citation type="journal article" date="2019" name="Int. J. Syst. Evol. Microbiol.">
        <title>The Global Catalogue of Microorganisms (GCM) 10K type strain sequencing project: providing services to taxonomists for standard genome sequencing and annotation.</title>
        <authorList>
            <consortium name="The Broad Institute Genomics Platform"/>
            <consortium name="The Broad Institute Genome Sequencing Center for Infectious Disease"/>
            <person name="Wu L."/>
            <person name="Ma J."/>
        </authorList>
    </citation>
    <scope>NUCLEOTIDE SEQUENCE [LARGE SCALE GENOMIC DNA]</scope>
    <source>
        <strain evidence="3">JCM 16703</strain>
    </source>
</reference>
<feature type="compositionally biased region" description="Gly residues" evidence="1">
    <location>
        <begin position="16"/>
        <end position="30"/>
    </location>
</feature>
<keyword evidence="3" id="KW-1185">Reference proteome</keyword>
<evidence type="ECO:0000313" key="2">
    <source>
        <dbReference type="EMBL" id="GAA4112474.1"/>
    </source>
</evidence>
<feature type="region of interest" description="Disordered" evidence="1">
    <location>
        <begin position="1"/>
        <end position="37"/>
    </location>
</feature>
<proteinExistence type="predicted"/>
<organism evidence="2 3">
    <name type="scientific">Nocardioides fonticola</name>
    <dbReference type="NCBI Taxonomy" id="450363"/>
    <lineage>
        <taxon>Bacteria</taxon>
        <taxon>Bacillati</taxon>
        <taxon>Actinomycetota</taxon>
        <taxon>Actinomycetes</taxon>
        <taxon>Propionibacteriales</taxon>
        <taxon>Nocardioidaceae</taxon>
        <taxon>Nocardioides</taxon>
    </lineage>
</organism>
<protein>
    <submittedName>
        <fullName evidence="2">Uncharacterized protein</fullName>
    </submittedName>
</protein>
<dbReference type="RefSeq" id="WP_344732028.1">
    <property type="nucleotide sequence ID" value="NZ_BAAAZH010000008.1"/>
</dbReference>
<evidence type="ECO:0000256" key="1">
    <source>
        <dbReference type="SAM" id="MobiDB-lite"/>
    </source>
</evidence>
<dbReference type="EMBL" id="BAAAZH010000008">
    <property type="protein sequence ID" value="GAA4112474.1"/>
    <property type="molecule type" value="Genomic_DNA"/>
</dbReference>
<name>A0ABP7XE33_9ACTN</name>
<feature type="region of interest" description="Disordered" evidence="1">
    <location>
        <begin position="137"/>
        <end position="180"/>
    </location>
</feature>
<gene>
    <name evidence="2" type="ORF">GCM10022215_08860</name>
</gene>
<accession>A0ABP7XE33</accession>
<sequence length="180" mass="17869">MSTEPPQGEEPDSPGGPEGPGDPEGPGGPGRPDDVGSVAEEAAKLFGALAGWASDQGTDWTHGLAGVAGAATEHVHGLARQFDEGIATGAPECRYCPICRTVHLVRELSPEVRDHLTSAASSLLQAATGILAAVAEQSGAGDGAGAPRSAGVERIDLDEPEADPGADPGADPATDGPPSP</sequence>